<evidence type="ECO:0000313" key="4">
    <source>
        <dbReference type="EMBL" id="SCZ88091.1"/>
    </source>
</evidence>
<proteinExistence type="inferred from homology"/>
<dbReference type="InterPro" id="IPR008493">
    <property type="entry name" value="Hikeshi-like_N"/>
</dbReference>
<dbReference type="GO" id="GO:0061608">
    <property type="term" value="F:nuclear import signal receptor activity"/>
    <property type="evidence" value="ECO:0007669"/>
    <property type="project" value="TreeGrafter"/>
</dbReference>
<dbReference type="Pfam" id="PF05603">
    <property type="entry name" value="Hikeshi-like_N"/>
    <property type="match status" value="1"/>
</dbReference>
<dbReference type="Pfam" id="PF21057">
    <property type="entry name" value="Hikeshi-like_C"/>
    <property type="match status" value="1"/>
</dbReference>
<dbReference type="GO" id="GO:0005829">
    <property type="term" value="C:cytosol"/>
    <property type="evidence" value="ECO:0007669"/>
    <property type="project" value="TreeGrafter"/>
</dbReference>
<keyword evidence="5" id="KW-1185">Reference proteome</keyword>
<name>A0A2X0KPP8_9BASI</name>
<gene>
    <name evidence="4" type="ORF">BZ3500_MVSOF-1268-A1-R1_CHR2-1G04182</name>
</gene>
<evidence type="ECO:0000256" key="1">
    <source>
        <dbReference type="ARBA" id="ARBA00006623"/>
    </source>
</evidence>
<reference evidence="5" key="1">
    <citation type="submission" date="2016-10" db="EMBL/GenBank/DDBJ databases">
        <authorList>
            <person name="Jeantristanb JTB J.-T."/>
            <person name="Ricardo R."/>
        </authorList>
    </citation>
    <scope>NUCLEOTIDE SEQUENCE [LARGE SCALE GENOMIC DNA]</scope>
</reference>
<organism evidence="4 5">
    <name type="scientific">Microbotryum saponariae</name>
    <dbReference type="NCBI Taxonomy" id="289078"/>
    <lineage>
        <taxon>Eukaryota</taxon>
        <taxon>Fungi</taxon>
        <taxon>Dikarya</taxon>
        <taxon>Basidiomycota</taxon>
        <taxon>Pucciniomycotina</taxon>
        <taxon>Microbotryomycetes</taxon>
        <taxon>Microbotryales</taxon>
        <taxon>Microbotryaceae</taxon>
        <taxon>Microbotryum</taxon>
    </lineage>
</organism>
<feature type="domain" description="Hikeshi-like C-terminal" evidence="3">
    <location>
        <begin position="154"/>
        <end position="211"/>
    </location>
</feature>
<protein>
    <submittedName>
        <fullName evidence="4">BZ3500_MvSof-1268-A1-R1_Chr2-1g04182 protein</fullName>
    </submittedName>
</protein>
<comment type="similarity">
    <text evidence="1">Belongs to the OPI10 family.</text>
</comment>
<dbReference type="InterPro" id="IPR031318">
    <property type="entry name" value="OPI10"/>
</dbReference>
<dbReference type="Proteomes" id="UP000249723">
    <property type="component" value="Unassembled WGS sequence"/>
</dbReference>
<dbReference type="InterPro" id="IPR048364">
    <property type="entry name" value="Hikeshi-like_C"/>
</dbReference>
<dbReference type="PANTHER" id="PTHR12925:SF0">
    <property type="entry name" value="PROTEIN HIKESHI"/>
    <property type="match status" value="1"/>
</dbReference>
<dbReference type="AlphaFoldDB" id="A0A2X0KPP8"/>
<dbReference type="GO" id="GO:0005634">
    <property type="term" value="C:nucleus"/>
    <property type="evidence" value="ECO:0007669"/>
    <property type="project" value="TreeGrafter"/>
</dbReference>
<dbReference type="PANTHER" id="PTHR12925">
    <property type="entry name" value="HIKESHI FAMILY MEMBER"/>
    <property type="match status" value="1"/>
</dbReference>
<dbReference type="GO" id="GO:0006606">
    <property type="term" value="P:protein import into nucleus"/>
    <property type="evidence" value="ECO:0007669"/>
    <property type="project" value="TreeGrafter"/>
</dbReference>
<evidence type="ECO:0000313" key="5">
    <source>
        <dbReference type="Proteomes" id="UP000249723"/>
    </source>
</evidence>
<dbReference type="EMBL" id="FMWP01000012">
    <property type="protein sequence ID" value="SCZ88091.1"/>
    <property type="molecule type" value="Genomic_DNA"/>
</dbReference>
<accession>A0A2X0KPP8</accession>
<dbReference type="OrthoDB" id="10248398at2759"/>
<sequence length="213" mass="22192">MTSTSTGFAIVVPGRAVHQAIAVPDTPGQFAISLDDADALNHICVFQTAPLPEGYGCTLHFDPGKGRGWSLIGGLTNDKPSAIFRLRGNLIPSSSSSTLSAPTFSPPTSTTSATLGILCEPLAAVQAHLAQLPTSSANSNVGAGALVVKDPMTNPTTLAMLVAKNMYNAIAGFAQQVPGTTTYAVELGVVEKWYFRFVEKIKAAGVGFLQQQD</sequence>
<evidence type="ECO:0000259" key="2">
    <source>
        <dbReference type="Pfam" id="PF05603"/>
    </source>
</evidence>
<evidence type="ECO:0000259" key="3">
    <source>
        <dbReference type="Pfam" id="PF21057"/>
    </source>
</evidence>
<dbReference type="STRING" id="289078.A0A2X0KPP8"/>
<feature type="domain" description="Hikeshi-like N-terminal" evidence="2">
    <location>
        <begin position="11"/>
        <end position="134"/>
    </location>
</feature>